<dbReference type="STRING" id="499555.BJL86_2489"/>
<reference evidence="4 6" key="1">
    <citation type="submission" date="2016-06" db="EMBL/GenBank/DDBJ databases">
        <title>Complete genome sequence of a saline-alkali tolerant type strain Dietzia timorensis ID05-A0528T.</title>
        <authorList>
            <person name="Wu X."/>
        </authorList>
    </citation>
    <scope>NUCLEOTIDE SEQUENCE [LARGE SCALE GENOMIC DNA]</scope>
    <source>
        <strain evidence="4 6">ID05-A0528</strain>
    </source>
</reference>
<reference evidence="5" key="2">
    <citation type="journal article" date="2021" name="PeerJ">
        <title>Extensive microbial diversity within the chicken gut microbiome revealed by metagenomics and culture.</title>
        <authorList>
            <person name="Gilroy R."/>
            <person name="Ravi A."/>
            <person name="Getino M."/>
            <person name="Pursley I."/>
            <person name="Horton D.L."/>
            <person name="Alikhan N.F."/>
            <person name="Baker D."/>
            <person name="Gharbi K."/>
            <person name="Hall N."/>
            <person name="Watson M."/>
            <person name="Adriaenssens E.M."/>
            <person name="Foster-Nyarko E."/>
            <person name="Jarju S."/>
            <person name="Secka A."/>
            <person name="Antonio M."/>
            <person name="Oren A."/>
            <person name="Chaudhuri R.R."/>
            <person name="La Ragione R."/>
            <person name="Hildebrand F."/>
            <person name="Pallen M.J."/>
        </authorList>
    </citation>
    <scope>NUCLEOTIDE SEQUENCE</scope>
    <source>
        <strain evidence="5">ChiGjej1B1-18357</strain>
    </source>
</reference>
<dbReference type="EMBL" id="CP015961">
    <property type="protein sequence ID" value="ANI93253.1"/>
    <property type="molecule type" value="Genomic_DNA"/>
</dbReference>
<organism evidence="4 6">
    <name type="scientific">Dietzia timorensis</name>
    <dbReference type="NCBI Taxonomy" id="499555"/>
    <lineage>
        <taxon>Bacteria</taxon>
        <taxon>Bacillati</taxon>
        <taxon>Actinomycetota</taxon>
        <taxon>Actinomycetes</taxon>
        <taxon>Mycobacteriales</taxon>
        <taxon>Dietziaceae</taxon>
        <taxon>Dietzia</taxon>
    </lineage>
</organism>
<feature type="transmembrane region" description="Helical" evidence="1">
    <location>
        <begin position="12"/>
        <end position="32"/>
    </location>
</feature>
<dbReference type="InterPro" id="IPR003399">
    <property type="entry name" value="Mce/MlaD"/>
</dbReference>
<reference evidence="5" key="3">
    <citation type="submission" date="2021-09" db="EMBL/GenBank/DDBJ databases">
        <authorList>
            <person name="Gilroy R."/>
        </authorList>
    </citation>
    <scope>NUCLEOTIDE SEQUENCE</scope>
    <source>
        <strain evidence="5">ChiGjej1B1-18357</strain>
    </source>
</reference>
<name>A0A173LMW8_9ACTN</name>
<evidence type="ECO:0000313" key="6">
    <source>
        <dbReference type="Proteomes" id="UP000186104"/>
    </source>
</evidence>
<evidence type="ECO:0000313" key="5">
    <source>
        <dbReference type="EMBL" id="HJE90768.1"/>
    </source>
</evidence>
<keyword evidence="1" id="KW-0812">Transmembrane</keyword>
<evidence type="ECO:0000259" key="3">
    <source>
        <dbReference type="Pfam" id="PF11887"/>
    </source>
</evidence>
<dbReference type="InterPro" id="IPR024516">
    <property type="entry name" value="Mce_C"/>
</dbReference>
<keyword evidence="1" id="KW-1133">Transmembrane helix</keyword>
<dbReference type="GO" id="GO:0005576">
    <property type="term" value="C:extracellular region"/>
    <property type="evidence" value="ECO:0007669"/>
    <property type="project" value="TreeGrafter"/>
</dbReference>
<protein>
    <submittedName>
        <fullName evidence="5">MCE family protein</fullName>
    </submittedName>
</protein>
<evidence type="ECO:0000313" key="4">
    <source>
        <dbReference type="EMBL" id="ANI93253.1"/>
    </source>
</evidence>
<dbReference type="NCBIfam" id="TIGR00996">
    <property type="entry name" value="Mtu_fam_mce"/>
    <property type="match status" value="1"/>
</dbReference>
<dbReference type="Pfam" id="PF02470">
    <property type="entry name" value="MlaD"/>
    <property type="match status" value="1"/>
</dbReference>
<dbReference type="PANTHER" id="PTHR33371:SF17">
    <property type="entry name" value="MCE-FAMILY PROTEIN MCE1B"/>
    <property type="match status" value="1"/>
</dbReference>
<evidence type="ECO:0000259" key="2">
    <source>
        <dbReference type="Pfam" id="PF02470"/>
    </source>
</evidence>
<dbReference type="Proteomes" id="UP000186104">
    <property type="component" value="Chromosome"/>
</dbReference>
<dbReference type="AlphaFoldDB" id="A0A173LMW8"/>
<keyword evidence="6" id="KW-1185">Reference proteome</keyword>
<dbReference type="GO" id="GO:0051701">
    <property type="term" value="P:biological process involved in interaction with host"/>
    <property type="evidence" value="ECO:0007669"/>
    <property type="project" value="TreeGrafter"/>
</dbReference>
<dbReference type="Proteomes" id="UP000776650">
    <property type="component" value="Unassembled WGS sequence"/>
</dbReference>
<dbReference type="Pfam" id="PF11887">
    <property type="entry name" value="Mce4_CUP1"/>
    <property type="match status" value="1"/>
</dbReference>
<dbReference type="RefSeq" id="WP_067477687.1">
    <property type="nucleotide sequence ID" value="NZ_CP015961.1"/>
</dbReference>
<evidence type="ECO:0000256" key="1">
    <source>
        <dbReference type="SAM" id="Phobius"/>
    </source>
</evidence>
<dbReference type="EMBL" id="DYXM01000131">
    <property type="protein sequence ID" value="HJE90768.1"/>
    <property type="molecule type" value="Genomic_DNA"/>
</dbReference>
<feature type="domain" description="Mammalian cell entry C-terminal" evidence="3">
    <location>
        <begin position="126"/>
        <end position="299"/>
    </location>
</feature>
<dbReference type="KEGG" id="dtm:BJL86_2489"/>
<sequence>MSKNPSNRSLAAPMIKLIIFIIVTSMAIVILANTMRGSGSTDGEEYHAIFSDATQSEAGDEVRIAGVAVGRVTNVELYDNDKARVSFVLSGRDSLPENTQADMRFRNLIGQRYISLSRGEGAVGADMEPGDTIPLEQTTPAVNLTALFDGFRPLFTTLNPEDVNKLADSLIKVLQGESGTVQQLVRDIGSLTNTLADRDQVIGEVIDNLTAVLDTINNREDQFDQLVVNTSSLIEGLSADSEAIGSSLDSLADLTSVTDNVLENTRPAVTDSITALNTVATDLNANSDSLESVIETMPLKTEKLVRTGSFGSWFQFYLCGIDVTVGSGSAPNMSDPLLPLVGHLDTIRQPIYTNSAPRCSAEGVAAANAQSNGGGN</sequence>
<dbReference type="PANTHER" id="PTHR33371">
    <property type="entry name" value="INTERMEMBRANE PHOSPHOLIPID TRANSPORT SYSTEM BINDING PROTEIN MLAD-RELATED"/>
    <property type="match status" value="1"/>
</dbReference>
<dbReference type="InterPro" id="IPR052336">
    <property type="entry name" value="MlaD_Phospholipid_Transporter"/>
</dbReference>
<keyword evidence="1" id="KW-0472">Membrane</keyword>
<feature type="domain" description="Mce/MlaD" evidence="2">
    <location>
        <begin position="43"/>
        <end position="119"/>
    </location>
</feature>
<accession>A0A173LMW8</accession>
<proteinExistence type="predicted"/>
<dbReference type="InterPro" id="IPR005693">
    <property type="entry name" value="Mce"/>
</dbReference>
<gene>
    <name evidence="4" type="ORF">BJL86_2489</name>
    <name evidence="5" type="ORF">K8V11_07150</name>
</gene>